<dbReference type="EMBL" id="AZBU02000006">
    <property type="protein sequence ID" value="TKR72773.1"/>
    <property type="molecule type" value="Genomic_DNA"/>
</dbReference>
<reference evidence="2 3" key="2">
    <citation type="journal article" date="2019" name="G3 (Bethesda)">
        <title>Hybrid Assembly of the Genome of the Entomopathogenic Nematode Steinernema carpocapsae Identifies the X-Chromosome.</title>
        <authorList>
            <person name="Serra L."/>
            <person name="Macchietto M."/>
            <person name="Macias-Munoz A."/>
            <person name="McGill C.J."/>
            <person name="Rodriguez I.M."/>
            <person name="Rodriguez B."/>
            <person name="Murad R."/>
            <person name="Mortazavi A."/>
        </authorList>
    </citation>
    <scope>NUCLEOTIDE SEQUENCE [LARGE SCALE GENOMIC DNA]</scope>
    <source>
        <strain evidence="2 3">ALL</strain>
    </source>
</reference>
<evidence type="ECO:0000313" key="2">
    <source>
        <dbReference type="EMBL" id="TKR72773.1"/>
    </source>
</evidence>
<evidence type="ECO:0000256" key="1">
    <source>
        <dbReference type="SAM" id="MobiDB-lite"/>
    </source>
</evidence>
<name>A0A4U5MTJ7_STECR</name>
<comment type="caution">
    <text evidence="2">The sequence shown here is derived from an EMBL/GenBank/DDBJ whole genome shotgun (WGS) entry which is preliminary data.</text>
</comment>
<gene>
    <name evidence="2" type="ORF">L596_020177</name>
</gene>
<reference evidence="2 3" key="1">
    <citation type="journal article" date="2015" name="Genome Biol.">
        <title>Comparative genomics of Steinernema reveals deeply conserved gene regulatory networks.</title>
        <authorList>
            <person name="Dillman A.R."/>
            <person name="Macchietto M."/>
            <person name="Porter C.F."/>
            <person name="Rogers A."/>
            <person name="Williams B."/>
            <person name="Antoshechkin I."/>
            <person name="Lee M.M."/>
            <person name="Goodwin Z."/>
            <person name="Lu X."/>
            <person name="Lewis E.E."/>
            <person name="Goodrich-Blair H."/>
            <person name="Stock S.P."/>
            <person name="Adams B.J."/>
            <person name="Sternberg P.W."/>
            <person name="Mortazavi A."/>
        </authorList>
    </citation>
    <scope>NUCLEOTIDE SEQUENCE [LARGE SCALE GENOMIC DNA]</scope>
    <source>
        <strain evidence="2 3">ALL</strain>
    </source>
</reference>
<sequence length="94" mass="10596">MNAGRIHYLKIEALLSPLRPRTNPPRPLQLPKKVQNGPVMKKAFKPAIQKPQNTGKRGFQGGKPRFNSEKTKKNIADRLSVNLADRLTCAPRKK</sequence>
<feature type="region of interest" description="Disordered" evidence="1">
    <location>
        <begin position="50"/>
        <end position="74"/>
    </location>
</feature>
<dbReference type="Proteomes" id="UP000298663">
    <property type="component" value="Unassembled WGS sequence"/>
</dbReference>
<organism evidence="2 3">
    <name type="scientific">Steinernema carpocapsae</name>
    <name type="common">Entomopathogenic nematode</name>
    <dbReference type="NCBI Taxonomy" id="34508"/>
    <lineage>
        <taxon>Eukaryota</taxon>
        <taxon>Metazoa</taxon>
        <taxon>Ecdysozoa</taxon>
        <taxon>Nematoda</taxon>
        <taxon>Chromadorea</taxon>
        <taxon>Rhabditida</taxon>
        <taxon>Tylenchina</taxon>
        <taxon>Panagrolaimomorpha</taxon>
        <taxon>Strongyloidoidea</taxon>
        <taxon>Steinernematidae</taxon>
        <taxon>Steinernema</taxon>
    </lineage>
</organism>
<dbReference type="AlphaFoldDB" id="A0A4U5MTJ7"/>
<keyword evidence="3" id="KW-1185">Reference proteome</keyword>
<protein>
    <submittedName>
        <fullName evidence="2">Uncharacterized protein</fullName>
    </submittedName>
</protein>
<evidence type="ECO:0000313" key="3">
    <source>
        <dbReference type="Proteomes" id="UP000298663"/>
    </source>
</evidence>
<accession>A0A4U5MTJ7</accession>
<proteinExistence type="predicted"/>